<dbReference type="GO" id="GO:0006334">
    <property type="term" value="P:nucleosome assembly"/>
    <property type="evidence" value="ECO:0007669"/>
    <property type="project" value="TreeGrafter"/>
</dbReference>
<dbReference type="GO" id="GO:0033186">
    <property type="term" value="C:CAF-1 complex"/>
    <property type="evidence" value="ECO:0007669"/>
    <property type="project" value="TreeGrafter"/>
</dbReference>
<feature type="compositionally biased region" description="Basic and acidic residues" evidence="7">
    <location>
        <begin position="53"/>
        <end position="190"/>
    </location>
</feature>
<organism evidence="10 11">
    <name type="scientific">Anopheles maculatus</name>
    <dbReference type="NCBI Taxonomy" id="74869"/>
    <lineage>
        <taxon>Eukaryota</taxon>
        <taxon>Metazoa</taxon>
        <taxon>Ecdysozoa</taxon>
        <taxon>Arthropoda</taxon>
        <taxon>Hexapoda</taxon>
        <taxon>Insecta</taxon>
        <taxon>Pterygota</taxon>
        <taxon>Neoptera</taxon>
        <taxon>Endopterygota</taxon>
        <taxon>Diptera</taxon>
        <taxon>Nematocera</taxon>
        <taxon>Culicoidea</taxon>
        <taxon>Culicidae</taxon>
        <taxon>Anophelinae</taxon>
        <taxon>Anopheles</taxon>
        <taxon>Anopheles maculatus group</taxon>
    </lineage>
</organism>
<accession>A0A182SU92</accession>
<dbReference type="InterPro" id="IPR022043">
    <property type="entry name" value="CAF1A_DD"/>
</dbReference>
<feature type="region of interest" description="Disordered" evidence="7">
    <location>
        <begin position="1"/>
        <end position="231"/>
    </location>
</feature>
<keyword evidence="6" id="KW-0539">Nucleus</keyword>
<evidence type="ECO:0000256" key="1">
    <source>
        <dbReference type="ARBA" id="ARBA00004123"/>
    </source>
</evidence>
<dbReference type="GO" id="GO:0005634">
    <property type="term" value="C:nucleus"/>
    <property type="evidence" value="ECO:0007669"/>
    <property type="project" value="UniProtKB-SubCell"/>
</dbReference>
<protein>
    <submittedName>
        <fullName evidence="10">CAF1-p150_C2 domain-containing protein</fullName>
    </submittedName>
</protein>
<proteinExistence type="predicted"/>
<evidence type="ECO:0000259" key="9">
    <source>
        <dbReference type="Pfam" id="PF12253"/>
    </source>
</evidence>
<feature type="region of interest" description="Disordered" evidence="7">
    <location>
        <begin position="268"/>
        <end position="293"/>
    </location>
</feature>
<evidence type="ECO:0000256" key="3">
    <source>
        <dbReference type="ARBA" id="ARBA00022763"/>
    </source>
</evidence>
<dbReference type="VEuPathDB" id="VectorBase:AMAM013532"/>
<keyword evidence="5" id="KW-0234">DNA repair</keyword>
<feature type="compositionally biased region" description="Basic and acidic residues" evidence="7">
    <location>
        <begin position="515"/>
        <end position="528"/>
    </location>
</feature>
<evidence type="ECO:0000259" key="8">
    <source>
        <dbReference type="Pfam" id="PF11600"/>
    </source>
</evidence>
<evidence type="ECO:0000313" key="11">
    <source>
        <dbReference type="Proteomes" id="UP000075901"/>
    </source>
</evidence>
<dbReference type="Proteomes" id="UP000075901">
    <property type="component" value="Unassembled WGS sequence"/>
</dbReference>
<keyword evidence="2" id="KW-0235">DNA replication</keyword>
<reference evidence="11" key="1">
    <citation type="submission" date="2013-09" db="EMBL/GenBank/DDBJ databases">
        <title>The Genome Sequence of Anopheles maculatus species B.</title>
        <authorList>
            <consortium name="The Broad Institute Genomics Platform"/>
            <person name="Neafsey D.E."/>
            <person name="Besansky N."/>
            <person name="Howell P."/>
            <person name="Walton C."/>
            <person name="Young S.K."/>
            <person name="Zeng Q."/>
            <person name="Gargeya S."/>
            <person name="Fitzgerald M."/>
            <person name="Haas B."/>
            <person name="Abouelleil A."/>
            <person name="Allen A.W."/>
            <person name="Alvarado L."/>
            <person name="Arachchi H.M."/>
            <person name="Berlin A.M."/>
            <person name="Chapman S.B."/>
            <person name="Gainer-Dewar J."/>
            <person name="Goldberg J."/>
            <person name="Griggs A."/>
            <person name="Gujja S."/>
            <person name="Hansen M."/>
            <person name="Howarth C."/>
            <person name="Imamovic A."/>
            <person name="Ireland A."/>
            <person name="Larimer J."/>
            <person name="McCowan C."/>
            <person name="Murphy C."/>
            <person name="Pearson M."/>
            <person name="Poon T.W."/>
            <person name="Priest M."/>
            <person name="Roberts A."/>
            <person name="Saif S."/>
            <person name="Shea T."/>
            <person name="Sisk P."/>
            <person name="Sykes S."/>
            <person name="Wortman J."/>
            <person name="Nusbaum C."/>
            <person name="Birren B."/>
        </authorList>
    </citation>
    <scope>NUCLEOTIDE SEQUENCE [LARGE SCALE GENOMIC DNA]</scope>
    <source>
        <strain evidence="11">maculatus3</strain>
    </source>
</reference>
<dbReference type="Pfam" id="PF12253">
    <property type="entry name" value="CAF1A_dimeriz"/>
    <property type="match status" value="1"/>
</dbReference>
<dbReference type="EnsemblMetazoa" id="AMAM013532-RA">
    <property type="protein sequence ID" value="AMAM013532-PA"/>
    <property type="gene ID" value="AMAM013532"/>
</dbReference>
<dbReference type="GO" id="GO:0006281">
    <property type="term" value="P:DNA repair"/>
    <property type="evidence" value="ECO:0007669"/>
    <property type="project" value="UniProtKB-KW"/>
</dbReference>
<feature type="compositionally biased region" description="Acidic residues" evidence="7">
    <location>
        <begin position="284"/>
        <end position="293"/>
    </location>
</feature>
<feature type="domain" description="Chromatin assembly factor 1 p150 subunit acidic region" evidence="8">
    <location>
        <begin position="103"/>
        <end position="253"/>
    </location>
</feature>
<dbReference type="Pfam" id="PF11600">
    <property type="entry name" value="CAF1A_acidic"/>
    <property type="match status" value="1"/>
</dbReference>
<dbReference type="PANTHER" id="PTHR15272:SF0">
    <property type="entry name" value="CHROMATIN ASSEMBLY FACTOR 1 SUBUNIT A"/>
    <property type="match status" value="1"/>
</dbReference>
<sequence>MPGQSRNLNGLDTSSNIDSSEEDIYLLCTPDSKIVPNDDENKLRKLTPKQLARRQDYEKRRALKQLEKQEKCRKLKEEREEKAREKEEQERQRKKERVEKEDQKRKEREEKEELKRKDREEREEQKRKDREEKEEQKRKEREEKEKKRQAEIEQKNEEKRLKEEERRKKEEQKEEERKRKEEEKEAEEKRKQKVAQAFTSFFVKKSMNGGGGVKASDDENSVESSSGGGTMMSAGISLVLQRFMPFCVKGDMRLAPTKYFNYDVDSDDEWEEEEPGESLHGSDDEKDSDPEEDYEVDNEFFVPHGHLSDEELHAEEENEIGDDNSPESQKLKLQIMQQEFAAEMKKKTEKIKPRLIGCIWEKSLNGDKVDEANRFMECSVCNGSDGAMIEQDAVDTMSPRKELEKPSSKKVKITDDAIRDLARLMHGNVNNRKFLVREFHAFWASRNDSVDFSFESIRNKIKDIAQWGTCRAEGPMEGKLCWTVEKSVLQQYDLMNLTLPNDWKYHLQKRPSTVKQEKKTDTMEERSTNVKKHNSYTRKIDAYVEEEDL</sequence>
<feature type="domain" description="Chromatin assembly factor 1 subunit A dimerization" evidence="9">
    <location>
        <begin position="258"/>
        <end position="293"/>
    </location>
</feature>
<evidence type="ECO:0000256" key="2">
    <source>
        <dbReference type="ARBA" id="ARBA00022705"/>
    </source>
</evidence>
<feature type="region of interest" description="Disordered" evidence="7">
    <location>
        <begin position="511"/>
        <end position="533"/>
    </location>
</feature>
<evidence type="ECO:0000256" key="5">
    <source>
        <dbReference type="ARBA" id="ARBA00023204"/>
    </source>
</evidence>
<keyword evidence="11" id="KW-1185">Reference proteome</keyword>
<keyword evidence="4" id="KW-0143">Chaperone</keyword>
<dbReference type="InterPro" id="IPR021644">
    <property type="entry name" value="CAF-1_p150_acidic"/>
</dbReference>
<evidence type="ECO:0000256" key="7">
    <source>
        <dbReference type="SAM" id="MobiDB-lite"/>
    </source>
</evidence>
<reference evidence="10" key="2">
    <citation type="submission" date="2020-05" db="UniProtKB">
        <authorList>
            <consortium name="EnsemblMetazoa"/>
        </authorList>
    </citation>
    <scope>IDENTIFICATION</scope>
    <source>
        <strain evidence="10">maculatus3</strain>
    </source>
</reference>
<comment type="subcellular location">
    <subcellularLocation>
        <location evidence="1">Nucleus</location>
    </subcellularLocation>
</comment>
<dbReference type="GO" id="GO:0006260">
    <property type="term" value="P:DNA replication"/>
    <property type="evidence" value="ECO:0007669"/>
    <property type="project" value="UniProtKB-KW"/>
</dbReference>
<name>A0A182SU92_9DIPT</name>
<dbReference type="PANTHER" id="PTHR15272">
    <property type="entry name" value="CHROMATIN ASSEMBLY FACTOR 1 SUBUNIT A CAF-1 SUBUNIT A"/>
    <property type="match status" value="1"/>
</dbReference>
<evidence type="ECO:0000313" key="10">
    <source>
        <dbReference type="EnsemblMetazoa" id="AMAM013532-PA"/>
    </source>
</evidence>
<evidence type="ECO:0000256" key="6">
    <source>
        <dbReference type="ARBA" id="ARBA00023242"/>
    </source>
</evidence>
<evidence type="ECO:0000256" key="4">
    <source>
        <dbReference type="ARBA" id="ARBA00023186"/>
    </source>
</evidence>
<feature type="compositionally biased region" description="Polar residues" evidence="7">
    <location>
        <begin position="1"/>
        <end position="18"/>
    </location>
</feature>
<keyword evidence="3" id="KW-0227">DNA damage</keyword>
<dbReference type="AlphaFoldDB" id="A0A182SU92"/>